<feature type="region of interest" description="Disordered" evidence="1">
    <location>
        <begin position="169"/>
        <end position="214"/>
    </location>
</feature>
<keyword evidence="4" id="KW-1185">Reference proteome</keyword>
<feature type="transmembrane region" description="Helical" evidence="2">
    <location>
        <begin position="141"/>
        <end position="161"/>
    </location>
</feature>
<dbReference type="EMBL" id="JBHUFZ010000028">
    <property type="protein sequence ID" value="MFD1890888.1"/>
    <property type="molecule type" value="Genomic_DNA"/>
</dbReference>
<sequence>MDERPAGALEVRLDALQQPAVAARTAVLLRQLRLALLAAVAGIACHLLGSHLLLRFADTSGLWPMVANISCVLAGLAAVLQYAVWSQAQAEWTGRKDVALAGLLAPSRLARWVALLCAVVAPVAVLQVVRDTSPQEVSHWLFAAGAVCTILAVGFGGMHPLDPAGPPGVLPRRVRRGPQVVSESPDPEADTLVLRREELGGASVRPAPEGGEQA</sequence>
<evidence type="ECO:0000313" key="4">
    <source>
        <dbReference type="Proteomes" id="UP001597326"/>
    </source>
</evidence>
<gene>
    <name evidence="3" type="ORF">ACFSCS_11945</name>
</gene>
<dbReference type="RefSeq" id="WP_343874566.1">
    <property type="nucleotide sequence ID" value="NZ_BAAAIX010000026.1"/>
</dbReference>
<feature type="transmembrane region" description="Helical" evidence="2">
    <location>
        <begin position="109"/>
        <end position="129"/>
    </location>
</feature>
<dbReference type="Proteomes" id="UP001597326">
    <property type="component" value="Unassembled WGS sequence"/>
</dbReference>
<evidence type="ECO:0000313" key="3">
    <source>
        <dbReference type="EMBL" id="MFD1890888.1"/>
    </source>
</evidence>
<organism evidence="3 4">
    <name type="scientific">Luteococcus peritonei</name>
    <dbReference type="NCBI Taxonomy" id="88874"/>
    <lineage>
        <taxon>Bacteria</taxon>
        <taxon>Bacillati</taxon>
        <taxon>Actinomycetota</taxon>
        <taxon>Actinomycetes</taxon>
        <taxon>Propionibacteriales</taxon>
        <taxon>Propionibacteriaceae</taxon>
        <taxon>Luteococcus</taxon>
    </lineage>
</organism>
<comment type="caution">
    <text evidence="3">The sequence shown here is derived from an EMBL/GenBank/DDBJ whole genome shotgun (WGS) entry which is preliminary data.</text>
</comment>
<evidence type="ECO:0000256" key="2">
    <source>
        <dbReference type="SAM" id="Phobius"/>
    </source>
</evidence>
<accession>A0ABW4RZ34</accession>
<feature type="transmembrane region" description="Helical" evidence="2">
    <location>
        <begin position="66"/>
        <end position="85"/>
    </location>
</feature>
<reference evidence="4" key="1">
    <citation type="journal article" date="2019" name="Int. J. Syst. Evol. Microbiol.">
        <title>The Global Catalogue of Microorganisms (GCM) 10K type strain sequencing project: providing services to taxonomists for standard genome sequencing and annotation.</title>
        <authorList>
            <consortium name="The Broad Institute Genomics Platform"/>
            <consortium name="The Broad Institute Genome Sequencing Center for Infectious Disease"/>
            <person name="Wu L."/>
            <person name="Ma J."/>
        </authorList>
    </citation>
    <scope>NUCLEOTIDE SEQUENCE [LARGE SCALE GENOMIC DNA]</scope>
    <source>
        <strain evidence="4">CAIM 431</strain>
    </source>
</reference>
<protein>
    <submittedName>
        <fullName evidence="3">Uncharacterized protein</fullName>
    </submittedName>
</protein>
<name>A0ABW4RZ34_9ACTN</name>
<proteinExistence type="predicted"/>
<feature type="transmembrane region" description="Helical" evidence="2">
    <location>
        <begin position="34"/>
        <end position="54"/>
    </location>
</feature>
<keyword evidence="2" id="KW-0812">Transmembrane</keyword>
<keyword evidence="2" id="KW-1133">Transmembrane helix</keyword>
<keyword evidence="2" id="KW-0472">Membrane</keyword>
<evidence type="ECO:0000256" key="1">
    <source>
        <dbReference type="SAM" id="MobiDB-lite"/>
    </source>
</evidence>